<sequence length="150" mass="16508">MGYGPARKLHYLLEFKANRGAPEHRKQTRCVLREQRPISGRARFQDTKSYKENNSSASLSSFSSLSVDVSPSSVCVYPHLGPEGPISVSGLGNMNPIPFRSASRQTRACVLRLADVSLRKRISDPLGPTDPVQLLFTWNPSPASVLKVLT</sequence>
<dbReference type="AlphaFoldDB" id="A0AAV6TMV2"/>
<dbReference type="Proteomes" id="UP000827092">
    <property type="component" value="Unassembled WGS sequence"/>
</dbReference>
<organism evidence="1 2">
    <name type="scientific">Oedothorax gibbosus</name>
    <dbReference type="NCBI Taxonomy" id="931172"/>
    <lineage>
        <taxon>Eukaryota</taxon>
        <taxon>Metazoa</taxon>
        <taxon>Ecdysozoa</taxon>
        <taxon>Arthropoda</taxon>
        <taxon>Chelicerata</taxon>
        <taxon>Arachnida</taxon>
        <taxon>Araneae</taxon>
        <taxon>Araneomorphae</taxon>
        <taxon>Entelegynae</taxon>
        <taxon>Araneoidea</taxon>
        <taxon>Linyphiidae</taxon>
        <taxon>Erigoninae</taxon>
        <taxon>Oedothorax</taxon>
    </lineage>
</organism>
<accession>A0AAV6TMV2</accession>
<name>A0AAV6TMV2_9ARAC</name>
<evidence type="ECO:0000313" key="1">
    <source>
        <dbReference type="EMBL" id="KAG8172993.1"/>
    </source>
</evidence>
<reference evidence="1 2" key="1">
    <citation type="journal article" date="2022" name="Nat. Ecol. Evol.">
        <title>A masculinizing supergene underlies an exaggerated male reproductive morph in a spider.</title>
        <authorList>
            <person name="Hendrickx F."/>
            <person name="De Corte Z."/>
            <person name="Sonet G."/>
            <person name="Van Belleghem S.M."/>
            <person name="Kostlbacher S."/>
            <person name="Vangestel C."/>
        </authorList>
    </citation>
    <scope>NUCLEOTIDE SEQUENCE [LARGE SCALE GENOMIC DNA]</scope>
    <source>
        <strain evidence="1">W744_W776</strain>
    </source>
</reference>
<evidence type="ECO:0000313" key="2">
    <source>
        <dbReference type="Proteomes" id="UP000827092"/>
    </source>
</evidence>
<keyword evidence="2" id="KW-1185">Reference proteome</keyword>
<gene>
    <name evidence="1" type="ORF">JTE90_015047</name>
</gene>
<proteinExistence type="predicted"/>
<dbReference type="EMBL" id="JAFNEN010002173">
    <property type="protein sequence ID" value="KAG8172993.1"/>
    <property type="molecule type" value="Genomic_DNA"/>
</dbReference>
<protein>
    <submittedName>
        <fullName evidence="1">Uncharacterized protein</fullName>
    </submittedName>
</protein>
<comment type="caution">
    <text evidence="1">The sequence shown here is derived from an EMBL/GenBank/DDBJ whole genome shotgun (WGS) entry which is preliminary data.</text>
</comment>